<gene>
    <name evidence="4" type="ORF">AKO1_014273</name>
</gene>
<evidence type="ECO:0000256" key="2">
    <source>
        <dbReference type="SAM" id="Phobius"/>
    </source>
</evidence>
<comment type="caution">
    <text evidence="4">The sequence shown here is derived from an EMBL/GenBank/DDBJ whole genome shotgun (WGS) entry which is preliminary data.</text>
</comment>
<sequence>MKVKVLLLFALLLVIFMYVSAQAVGEELEVDELELTDFDQELDDDESYTDNYEDANVLFANKEDTADVRVAGAEALSANILSDSSPNKLATDNVAADSTNVSQTAIAALSLSVVASVMAFTVLAGIAIFVCLRRDCLYASLRKRSPTITMKEPMLRFIIDVYSFINMEEEHITDYISYFRQVRQKPPRLKALPNWLPTKINEAGPRITTTDVRNMLDKGRKKRMEEYTRSSVSAKQTGEIKADVYPLGCAYRQNDVKHDSSVIVPLTDKIPLYVLSKEELYDRYKNRYQPRENLYKLKQTTNSRLPNIYSLEERFHEDTYHLDKHFKSESCLEFKMVAGARDSGTFKIPKMSLLNIKSISNYHKLAYRTDFSAGVLDDESALDSNKIMLNAHAATSVKKRKKQKTESKPLNPTSKEAESEKGSNESKFSTNDIKEQLRAQYLKNLELSRQEDEVLDNLMKQLPGLEDAIDQGNAYRIENFVQQEKKRRGSHVERLDGLDDELTVQIHKKKKDLNLETNIK</sequence>
<keyword evidence="5" id="KW-1185">Reference proteome</keyword>
<feature type="compositionally biased region" description="Basic and acidic residues" evidence="1">
    <location>
        <begin position="415"/>
        <end position="424"/>
    </location>
</feature>
<evidence type="ECO:0000256" key="3">
    <source>
        <dbReference type="SAM" id="SignalP"/>
    </source>
</evidence>
<proteinExistence type="predicted"/>
<protein>
    <submittedName>
        <fullName evidence="4">COX1/OXI3 intron 2 protein</fullName>
    </submittedName>
</protein>
<keyword evidence="2" id="KW-0472">Membrane</keyword>
<keyword evidence="3" id="KW-0732">Signal</keyword>
<keyword evidence="2" id="KW-1133">Transmembrane helix</keyword>
<reference evidence="4 5" key="1">
    <citation type="submission" date="2024-03" db="EMBL/GenBank/DDBJ databases">
        <title>The Acrasis kona genome and developmental transcriptomes reveal deep origins of eukaryotic multicellular pathways.</title>
        <authorList>
            <person name="Sheikh S."/>
            <person name="Fu C.-J."/>
            <person name="Brown M.W."/>
            <person name="Baldauf S.L."/>
        </authorList>
    </citation>
    <scope>NUCLEOTIDE SEQUENCE [LARGE SCALE GENOMIC DNA]</scope>
    <source>
        <strain evidence="4 5">ATCC MYA-3509</strain>
    </source>
</reference>
<evidence type="ECO:0000256" key="1">
    <source>
        <dbReference type="SAM" id="MobiDB-lite"/>
    </source>
</evidence>
<accession>A0AAW2Z0F0</accession>
<dbReference type="AlphaFoldDB" id="A0AAW2Z0F0"/>
<dbReference type="Proteomes" id="UP001431209">
    <property type="component" value="Unassembled WGS sequence"/>
</dbReference>
<feature type="region of interest" description="Disordered" evidence="1">
    <location>
        <begin position="394"/>
        <end position="430"/>
    </location>
</feature>
<name>A0AAW2Z0F0_9EUKA</name>
<feature type="chain" id="PRO_5043397038" evidence="3">
    <location>
        <begin position="22"/>
        <end position="520"/>
    </location>
</feature>
<feature type="transmembrane region" description="Helical" evidence="2">
    <location>
        <begin position="106"/>
        <end position="132"/>
    </location>
</feature>
<feature type="signal peptide" evidence="3">
    <location>
        <begin position="1"/>
        <end position="21"/>
    </location>
</feature>
<keyword evidence="2" id="KW-0812">Transmembrane</keyword>
<organism evidence="4 5">
    <name type="scientific">Acrasis kona</name>
    <dbReference type="NCBI Taxonomy" id="1008807"/>
    <lineage>
        <taxon>Eukaryota</taxon>
        <taxon>Discoba</taxon>
        <taxon>Heterolobosea</taxon>
        <taxon>Tetramitia</taxon>
        <taxon>Eutetramitia</taxon>
        <taxon>Acrasidae</taxon>
        <taxon>Acrasis</taxon>
    </lineage>
</organism>
<dbReference type="EMBL" id="JAOPGA020000886">
    <property type="protein sequence ID" value="KAL0482727.1"/>
    <property type="molecule type" value="Genomic_DNA"/>
</dbReference>
<evidence type="ECO:0000313" key="5">
    <source>
        <dbReference type="Proteomes" id="UP001431209"/>
    </source>
</evidence>
<evidence type="ECO:0000313" key="4">
    <source>
        <dbReference type="EMBL" id="KAL0482727.1"/>
    </source>
</evidence>